<evidence type="ECO:0008006" key="9">
    <source>
        <dbReference type="Google" id="ProtNLM"/>
    </source>
</evidence>
<comment type="similarity">
    <text evidence="1 4">Belongs to the D-isomer specific 2-hydroxyacid dehydrogenase family.</text>
</comment>
<dbReference type="Proteomes" id="UP001345691">
    <property type="component" value="Unassembled WGS sequence"/>
</dbReference>
<dbReference type="SUPFAM" id="SSF51735">
    <property type="entry name" value="NAD(P)-binding Rossmann-fold domains"/>
    <property type="match status" value="1"/>
</dbReference>
<evidence type="ECO:0000313" key="8">
    <source>
        <dbReference type="Proteomes" id="UP001345691"/>
    </source>
</evidence>
<keyword evidence="2 4" id="KW-0560">Oxidoreductase</keyword>
<dbReference type="InterPro" id="IPR050418">
    <property type="entry name" value="D-iso_2-hydroxyacid_DH_PdxB"/>
</dbReference>
<dbReference type="PANTHER" id="PTHR43761">
    <property type="entry name" value="D-ISOMER SPECIFIC 2-HYDROXYACID DEHYDROGENASE FAMILY PROTEIN (AFU_ORTHOLOGUE AFUA_1G13630)"/>
    <property type="match status" value="1"/>
</dbReference>
<gene>
    <name evidence="7" type="ORF">LTR69_007477</name>
</gene>
<proteinExistence type="inferred from homology"/>
<feature type="domain" description="D-isomer specific 2-hydroxyacid dehydrogenase catalytic" evidence="5">
    <location>
        <begin position="36"/>
        <end position="318"/>
    </location>
</feature>
<dbReference type="Gene3D" id="3.40.50.720">
    <property type="entry name" value="NAD(P)-binding Rossmann-like Domain"/>
    <property type="match status" value="2"/>
</dbReference>
<feature type="domain" description="D-isomer specific 2-hydroxyacid dehydrogenase NAD-binding" evidence="6">
    <location>
        <begin position="103"/>
        <end position="287"/>
    </location>
</feature>
<organism evidence="7 8">
    <name type="scientific">Exophiala sideris</name>
    <dbReference type="NCBI Taxonomy" id="1016849"/>
    <lineage>
        <taxon>Eukaryota</taxon>
        <taxon>Fungi</taxon>
        <taxon>Dikarya</taxon>
        <taxon>Ascomycota</taxon>
        <taxon>Pezizomycotina</taxon>
        <taxon>Eurotiomycetes</taxon>
        <taxon>Chaetothyriomycetidae</taxon>
        <taxon>Chaetothyriales</taxon>
        <taxon>Herpotrichiellaceae</taxon>
        <taxon>Exophiala</taxon>
    </lineage>
</organism>
<evidence type="ECO:0000259" key="6">
    <source>
        <dbReference type="Pfam" id="PF02826"/>
    </source>
</evidence>
<evidence type="ECO:0000256" key="2">
    <source>
        <dbReference type="ARBA" id="ARBA00023002"/>
    </source>
</evidence>
<sequence length="319" mass="34629">MSGVVALDTFDAEGTKYMRGVFPDVIESDDPLHASWPEHAVGLFVAKSKVTGDIIRSTKRLKYIVRHGTGYDNIDVEACKEKGIILCNLPGISAMSVAELALALTGACAKNLVEVSRQIRAGEKLNKRYKSLYSASLLTGKTFGIVGGGRIGQLTAKKFVGAFDGKILMYDPYIPENGSIWDSIPHLRVHSVEEMAPLVDVMSLHVPLLPSTRDMITFTLLQKMKTTAILINVARGGVVKEEDLWRALKLGVIASAGVDAWVNEPPTREVYGSILDMEKLVMSPHIGGSPAEVQTATCISMVDHMKELLDGKVPRGRVA</sequence>
<dbReference type="EMBL" id="JAVRRF010000016">
    <property type="protein sequence ID" value="KAK5057436.1"/>
    <property type="molecule type" value="Genomic_DNA"/>
</dbReference>
<dbReference type="Pfam" id="PF02826">
    <property type="entry name" value="2-Hacid_dh_C"/>
    <property type="match status" value="1"/>
</dbReference>
<dbReference type="Pfam" id="PF00389">
    <property type="entry name" value="2-Hacid_dh"/>
    <property type="match status" value="1"/>
</dbReference>
<dbReference type="InterPro" id="IPR036291">
    <property type="entry name" value="NAD(P)-bd_dom_sf"/>
</dbReference>
<accession>A0ABR0J6J9</accession>
<comment type="caution">
    <text evidence="7">The sequence shown here is derived from an EMBL/GenBank/DDBJ whole genome shotgun (WGS) entry which is preliminary data.</text>
</comment>
<reference evidence="7 8" key="1">
    <citation type="submission" date="2023-08" db="EMBL/GenBank/DDBJ databases">
        <title>Black Yeasts Isolated from many extreme environments.</title>
        <authorList>
            <person name="Coleine C."/>
            <person name="Stajich J.E."/>
            <person name="Selbmann L."/>
        </authorList>
    </citation>
    <scope>NUCLEOTIDE SEQUENCE [LARGE SCALE GENOMIC DNA]</scope>
    <source>
        <strain evidence="7 8">CCFEE 6328</strain>
    </source>
</reference>
<dbReference type="InterPro" id="IPR006140">
    <property type="entry name" value="D-isomer_DH_NAD-bd"/>
</dbReference>
<dbReference type="InterPro" id="IPR006139">
    <property type="entry name" value="D-isomer_2_OHA_DH_cat_dom"/>
</dbReference>
<evidence type="ECO:0000259" key="5">
    <source>
        <dbReference type="Pfam" id="PF00389"/>
    </source>
</evidence>
<keyword evidence="3" id="KW-0520">NAD</keyword>
<dbReference type="PANTHER" id="PTHR43761:SF1">
    <property type="entry name" value="D-ISOMER SPECIFIC 2-HYDROXYACID DEHYDROGENASE CATALYTIC DOMAIN-CONTAINING PROTEIN-RELATED"/>
    <property type="match status" value="1"/>
</dbReference>
<name>A0ABR0J6J9_9EURO</name>
<keyword evidence="8" id="KW-1185">Reference proteome</keyword>
<evidence type="ECO:0000256" key="1">
    <source>
        <dbReference type="ARBA" id="ARBA00005854"/>
    </source>
</evidence>
<protein>
    <recommendedName>
        <fullName evidence="9">D-3-phosphoglycerate dehydrogenase</fullName>
    </recommendedName>
</protein>
<evidence type="ECO:0000256" key="3">
    <source>
        <dbReference type="ARBA" id="ARBA00023027"/>
    </source>
</evidence>
<evidence type="ECO:0000313" key="7">
    <source>
        <dbReference type="EMBL" id="KAK5057436.1"/>
    </source>
</evidence>
<evidence type="ECO:0000256" key="4">
    <source>
        <dbReference type="RuleBase" id="RU003719"/>
    </source>
</evidence>
<dbReference type="SUPFAM" id="SSF52283">
    <property type="entry name" value="Formate/glycerate dehydrogenase catalytic domain-like"/>
    <property type="match status" value="1"/>
</dbReference>